<sequence>MLPDEFNNRNKLDKKYYYALMEKPEYETETNTQKRIRLLREKKQNFKKNLKSFIGGN</sequence>
<protein>
    <submittedName>
        <fullName evidence="1">Uncharacterized protein</fullName>
    </submittedName>
</protein>
<dbReference type="EMBL" id="BK032826">
    <property type="protein sequence ID" value="DAF62699.1"/>
    <property type="molecule type" value="Genomic_DNA"/>
</dbReference>
<evidence type="ECO:0000313" key="1">
    <source>
        <dbReference type="EMBL" id="DAF62699.1"/>
    </source>
</evidence>
<organism evidence="1">
    <name type="scientific">Siphoviridae sp. ctuBK6</name>
    <dbReference type="NCBI Taxonomy" id="2827963"/>
    <lineage>
        <taxon>Viruses</taxon>
        <taxon>Duplodnaviria</taxon>
        <taxon>Heunggongvirae</taxon>
        <taxon>Uroviricota</taxon>
        <taxon>Caudoviricetes</taxon>
    </lineage>
</organism>
<name>A0A8S5TI35_9CAUD</name>
<reference evidence="1" key="1">
    <citation type="journal article" date="2021" name="Proc. Natl. Acad. Sci. U.S.A.">
        <title>A Catalog of Tens of Thousands of Viruses from Human Metagenomes Reveals Hidden Associations with Chronic Diseases.</title>
        <authorList>
            <person name="Tisza M.J."/>
            <person name="Buck C.B."/>
        </authorList>
    </citation>
    <scope>NUCLEOTIDE SEQUENCE</scope>
    <source>
        <strain evidence="1">CtuBK6</strain>
    </source>
</reference>
<accession>A0A8S5TI35</accession>
<proteinExistence type="predicted"/>